<dbReference type="InterPro" id="IPR000794">
    <property type="entry name" value="Beta-ketoacyl_synthase"/>
</dbReference>
<dbReference type="GO" id="GO:0006633">
    <property type="term" value="P:fatty acid biosynthetic process"/>
    <property type="evidence" value="ECO:0007669"/>
    <property type="project" value="UniProtKB-KW"/>
</dbReference>
<keyword evidence="13" id="KW-1185">Reference proteome</keyword>
<gene>
    <name evidence="12" type="primary">RvY_13571-1</name>
    <name evidence="12" type="synonym">RvY_13571.1</name>
    <name evidence="12" type="ORF">RvY_13571</name>
</gene>
<dbReference type="NCBIfam" id="NF005589">
    <property type="entry name" value="PRK07314.1"/>
    <property type="match status" value="1"/>
</dbReference>
<evidence type="ECO:0000256" key="4">
    <source>
        <dbReference type="ARBA" id="ARBA00022832"/>
    </source>
</evidence>
<dbReference type="InterPro" id="IPR014031">
    <property type="entry name" value="Ketoacyl_synth_C"/>
</dbReference>
<accession>A0A1D1VQ54</accession>
<dbReference type="PANTHER" id="PTHR11712:SF336">
    <property type="entry name" value="3-OXOACYL-[ACYL-CARRIER-PROTEIN] SYNTHASE, MITOCHONDRIAL"/>
    <property type="match status" value="1"/>
</dbReference>
<dbReference type="Pfam" id="PF00109">
    <property type="entry name" value="ketoacyl-synt"/>
    <property type="match status" value="1"/>
</dbReference>
<evidence type="ECO:0000256" key="1">
    <source>
        <dbReference type="ARBA" id="ARBA00008467"/>
    </source>
</evidence>
<evidence type="ECO:0000256" key="6">
    <source>
        <dbReference type="ARBA" id="ARBA00023160"/>
    </source>
</evidence>
<feature type="active site" description="For beta-ketoacyl synthase activity" evidence="9">
    <location>
        <position position="169"/>
    </location>
</feature>
<dbReference type="EMBL" id="BDGG01000009">
    <property type="protein sequence ID" value="GAV03091.1"/>
    <property type="molecule type" value="Genomic_DNA"/>
</dbReference>
<dbReference type="Pfam" id="PF02801">
    <property type="entry name" value="Ketoacyl-synt_C"/>
    <property type="match status" value="1"/>
</dbReference>
<evidence type="ECO:0000259" key="11">
    <source>
        <dbReference type="PROSITE" id="PS52004"/>
    </source>
</evidence>
<dbReference type="InterPro" id="IPR017568">
    <property type="entry name" value="3-oxoacyl-ACP_synth-2"/>
</dbReference>
<dbReference type="Gene3D" id="3.40.47.10">
    <property type="match status" value="1"/>
</dbReference>
<name>A0A1D1VQ54_RAMVA</name>
<evidence type="ECO:0000256" key="3">
    <source>
        <dbReference type="ARBA" id="ARBA00022679"/>
    </source>
</evidence>
<evidence type="ECO:0000256" key="10">
    <source>
        <dbReference type="RuleBase" id="RU003694"/>
    </source>
</evidence>
<dbReference type="GO" id="GO:0004315">
    <property type="term" value="F:3-oxoacyl-[acyl-carrier-protein] synthase activity"/>
    <property type="evidence" value="ECO:0007669"/>
    <property type="project" value="InterPro"/>
</dbReference>
<reference evidence="12 13" key="1">
    <citation type="journal article" date="2016" name="Nat. Commun.">
        <title>Extremotolerant tardigrade genome and improved radiotolerance of human cultured cells by tardigrade-unique protein.</title>
        <authorList>
            <person name="Hashimoto T."/>
            <person name="Horikawa D.D."/>
            <person name="Saito Y."/>
            <person name="Kuwahara H."/>
            <person name="Kozuka-Hata H."/>
            <person name="Shin-I T."/>
            <person name="Minakuchi Y."/>
            <person name="Ohishi K."/>
            <person name="Motoyama A."/>
            <person name="Aizu T."/>
            <person name="Enomoto A."/>
            <person name="Kondo K."/>
            <person name="Tanaka S."/>
            <person name="Hara Y."/>
            <person name="Koshikawa S."/>
            <person name="Sagara H."/>
            <person name="Miura T."/>
            <person name="Yokobori S."/>
            <person name="Miyagawa K."/>
            <person name="Suzuki Y."/>
            <person name="Kubo T."/>
            <person name="Oyama M."/>
            <person name="Kohara Y."/>
            <person name="Fujiyama A."/>
            <person name="Arakawa K."/>
            <person name="Katayama T."/>
            <person name="Toyoda A."/>
            <person name="Kunieda T."/>
        </authorList>
    </citation>
    <scope>NUCLEOTIDE SEQUENCE [LARGE SCALE GENOMIC DNA]</scope>
    <source>
        <strain evidence="12 13">YOKOZUNA-1</strain>
    </source>
</reference>
<dbReference type="SMART" id="SM00825">
    <property type="entry name" value="PKS_KS"/>
    <property type="match status" value="1"/>
</dbReference>
<dbReference type="InterPro" id="IPR016039">
    <property type="entry name" value="Thiolase-like"/>
</dbReference>
<dbReference type="GO" id="GO:0005739">
    <property type="term" value="C:mitochondrion"/>
    <property type="evidence" value="ECO:0007669"/>
    <property type="project" value="TreeGrafter"/>
</dbReference>
<feature type="domain" description="Ketosynthase family 3 (KS3)" evidence="11">
    <location>
        <begin position="3"/>
        <end position="423"/>
    </location>
</feature>
<dbReference type="PIRSF" id="PIRSF000447">
    <property type="entry name" value="KAS_II"/>
    <property type="match status" value="1"/>
</dbReference>
<dbReference type="STRING" id="947166.A0A1D1VQ54"/>
<evidence type="ECO:0000256" key="8">
    <source>
        <dbReference type="PIRNR" id="PIRNR000447"/>
    </source>
</evidence>
<dbReference type="PANTHER" id="PTHR11712">
    <property type="entry name" value="POLYKETIDE SYNTHASE-RELATED"/>
    <property type="match status" value="1"/>
</dbReference>
<keyword evidence="7" id="KW-0012">Acyltransferase</keyword>
<keyword evidence="3 8" id="KW-0808">Transferase</keyword>
<sequence>MKSRRVVVTGLGLVSPLGTKVQYAWKRLLAGESATTKLDAPEYASIPCKVAALVPRGTDETSFDIDAVSKSDRKYLSLSMIYALHATEQALTDAKWKPGSKAEKERTGVCLGMGMVDLQDVLSTGSDLNRGYSKVSPFFIPRILPNLAAGHVSLKYGFQGPNHCVSTACTTGLHAIGDASRFIQYGDADVMVCGATEAAVNPLSIAAFARMRALSTGFNEDPQSASRPFDVRRDGFVMGEGSGVLVLEELSHAEKRGAKIYAEVLGYGLSADAYHITTPREDGGGAILCMSRAMEHSGVQPEEVGYVNCHATSTPIGDKVEAGAIAMMFVGDPLETLSVSSTKGATGHLLGAAGAIESVFTVLACHTGDIPPTANLKYLDPAIHKLSIVSKSSVRWDPKFRRRVAIKNSFGFGGTNASICFAQMT</sequence>
<dbReference type="CDD" id="cd00834">
    <property type="entry name" value="KAS_I_II"/>
    <property type="match status" value="1"/>
</dbReference>
<proteinExistence type="inferred from homology"/>
<dbReference type="OrthoDB" id="5334845at2759"/>
<keyword evidence="5" id="KW-0443">Lipid metabolism</keyword>
<keyword evidence="6 8" id="KW-0275">Fatty acid biosynthesis</keyword>
<evidence type="ECO:0000256" key="9">
    <source>
        <dbReference type="PIRSR" id="PIRSR000447-1"/>
    </source>
</evidence>
<comment type="similarity">
    <text evidence="1 8 10">Belongs to the thiolase-like superfamily. Beta-ketoacyl-ACP synthases family.</text>
</comment>
<evidence type="ECO:0000313" key="13">
    <source>
        <dbReference type="Proteomes" id="UP000186922"/>
    </source>
</evidence>
<dbReference type="Proteomes" id="UP000186922">
    <property type="component" value="Unassembled WGS sequence"/>
</dbReference>
<dbReference type="NCBIfam" id="TIGR03150">
    <property type="entry name" value="fabF"/>
    <property type="match status" value="1"/>
</dbReference>
<organism evidence="12 13">
    <name type="scientific">Ramazzottius varieornatus</name>
    <name type="common">Water bear</name>
    <name type="synonym">Tardigrade</name>
    <dbReference type="NCBI Taxonomy" id="947166"/>
    <lineage>
        <taxon>Eukaryota</taxon>
        <taxon>Metazoa</taxon>
        <taxon>Ecdysozoa</taxon>
        <taxon>Tardigrada</taxon>
        <taxon>Eutardigrada</taxon>
        <taxon>Parachela</taxon>
        <taxon>Hypsibioidea</taxon>
        <taxon>Ramazzottiidae</taxon>
        <taxon>Ramazzottius</taxon>
    </lineage>
</organism>
<evidence type="ECO:0000256" key="2">
    <source>
        <dbReference type="ARBA" id="ARBA00022516"/>
    </source>
</evidence>
<dbReference type="InterPro" id="IPR020841">
    <property type="entry name" value="PKS_Beta-ketoAc_synthase_dom"/>
</dbReference>
<dbReference type="AlphaFoldDB" id="A0A1D1VQ54"/>
<dbReference type="InterPro" id="IPR018201">
    <property type="entry name" value="Ketoacyl_synth_AS"/>
</dbReference>
<dbReference type="PROSITE" id="PS52004">
    <property type="entry name" value="KS3_2"/>
    <property type="match status" value="1"/>
</dbReference>
<keyword evidence="4" id="KW-0276">Fatty acid metabolism</keyword>
<dbReference type="SUPFAM" id="SSF53901">
    <property type="entry name" value="Thiolase-like"/>
    <property type="match status" value="2"/>
</dbReference>
<protein>
    <recommendedName>
        <fullName evidence="8">3-oxoacyl-[acyl-carrier-protein] synthase</fullName>
    </recommendedName>
</protein>
<evidence type="ECO:0000313" key="12">
    <source>
        <dbReference type="EMBL" id="GAV03091.1"/>
    </source>
</evidence>
<comment type="caution">
    <text evidence="12">The sequence shown here is derived from an EMBL/GenBank/DDBJ whole genome shotgun (WGS) entry which is preliminary data.</text>
</comment>
<keyword evidence="2 8" id="KW-0444">Lipid biosynthesis</keyword>
<evidence type="ECO:0000256" key="5">
    <source>
        <dbReference type="ARBA" id="ARBA00023098"/>
    </source>
</evidence>
<evidence type="ECO:0000256" key="7">
    <source>
        <dbReference type="ARBA" id="ARBA00023315"/>
    </source>
</evidence>
<dbReference type="PROSITE" id="PS00606">
    <property type="entry name" value="KS3_1"/>
    <property type="match status" value="1"/>
</dbReference>
<dbReference type="InterPro" id="IPR014030">
    <property type="entry name" value="Ketoacyl_synth_N"/>
</dbReference>
<dbReference type="FunFam" id="3.40.47.10:FF:000009">
    <property type="entry name" value="3-oxoacyl-[acyl-carrier-protein] synthase 2"/>
    <property type="match status" value="1"/>
</dbReference>